<protein>
    <submittedName>
        <fullName evidence="8">TonB-dependent receptor</fullName>
    </submittedName>
</protein>
<organism evidence="8">
    <name type="scientific">Solibacter usitatus (strain Ellin6076)</name>
    <dbReference type="NCBI Taxonomy" id="234267"/>
    <lineage>
        <taxon>Bacteria</taxon>
        <taxon>Pseudomonadati</taxon>
        <taxon>Acidobacteriota</taxon>
        <taxon>Terriglobia</taxon>
        <taxon>Bryobacterales</taxon>
        <taxon>Solibacteraceae</taxon>
        <taxon>Candidatus Solibacter</taxon>
    </lineage>
</organism>
<keyword evidence="5" id="KW-0472">Membrane</keyword>
<dbReference type="PANTHER" id="PTHR30069:SF46">
    <property type="entry name" value="OAR PROTEIN"/>
    <property type="match status" value="1"/>
</dbReference>
<dbReference type="InterPro" id="IPR057601">
    <property type="entry name" value="Oar-like_b-barrel"/>
</dbReference>
<comment type="subcellular location">
    <subcellularLocation>
        <location evidence="1">Cell outer membrane</location>
        <topology evidence="1">Multi-pass membrane protein</topology>
    </subcellularLocation>
</comment>
<dbReference type="EMBL" id="CP000473">
    <property type="protein sequence ID" value="ABJ83083.1"/>
    <property type="molecule type" value="Genomic_DNA"/>
</dbReference>
<dbReference type="STRING" id="234267.Acid_2093"/>
<accession>Q026I6</accession>
<keyword evidence="4" id="KW-0812">Transmembrane</keyword>
<evidence type="ECO:0000256" key="1">
    <source>
        <dbReference type="ARBA" id="ARBA00004571"/>
    </source>
</evidence>
<dbReference type="SUPFAM" id="SSF56935">
    <property type="entry name" value="Porins"/>
    <property type="match status" value="1"/>
</dbReference>
<keyword evidence="3" id="KW-1134">Transmembrane beta strand</keyword>
<dbReference type="InterPro" id="IPR008969">
    <property type="entry name" value="CarboxyPept-like_regulatory"/>
</dbReference>
<dbReference type="AlphaFoldDB" id="Q026I6"/>
<keyword evidence="2" id="KW-0813">Transport</keyword>
<dbReference type="Gene3D" id="2.40.170.20">
    <property type="entry name" value="TonB-dependent receptor, beta-barrel domain"/>
    <property type="match status" value="1"/>
</dbReference>
<dbReference type="eggNOG" id="COG4771">
    <property type="taxonomic scope" value="Bacteria"/>
</dbReference>
<evidence type="ECO:0000256" key="4">
    <source>
        <dbReference type="ARBA" id="ARBA00022692"/>
    </source>
</evidence>
<dbReference type="GO" id="GO:0044718">
    <property type="term" value="P:siderophore transmembrane transport"/>
    <property type="evidence" value="ECO:0007669"/>
    <property type="project" value="TreeGrafter"/>
</dbReference>
<dbReference type="InParanoid" id="Q026I6"/>
<sequence length="1103" mass="118151" precursor="true">MSACISVGAGFFTGTAWCQATNSADVTGSVTDPSGAIVPGVAVTVRDIDKNTEKVILTNSSGLYDTGPLVPSDRYLILFKKEGFAILQRGPMTLNAGVTGLNVEMTIGQASQSVLVQEAAAPLLETTTAEISQTISQETLKDLPQTGGIPDWQSFLTFLPGTRGNGTNNNNAGMGGVSVNGSMPFSNALLDGASTSSPMSNNVINTPIFDSVAEVKMSDSLFSAQYGTGGILYNQISKGGTNRFHGMGWDYFKNTALNATPFGFNGVSGRNSPIHFNDLGGNIGGPVIKNRVFFFFAVENVINHGTPAVSFISVPTAAMRAGNFAGMAPIYDPTSQTVDANGVVTRQPFANNQIPAAMFDPVAKAIQAYYPQPNLPGTVINGVTTNNYAYQFPSSSPKYKYFGRFDADITKNNRITGSAAWNDGPTIGVGPVCPLNCTNQDIFNTNNQLSDYWTISPSLINEFRIGFMGEYDLITPDTLGQGYPAKLGLNIGKADVFPAISITNAYGLGPGSPSFANYKENNFDISDQVTLIKGRHLLHFGGELVVFRADSTAWGAINSGNLGFTGVYTAGSNVGSLASSSGVAYADFLLGYAKSWSASVSPEYGGRLKNPGVFVQDDFKVNPKLTLNLGLRWEGNTGWSEVNGNERSFDPNVVNPATNAPGAMWYAITHANGRTTLQKPVWNMFLPRFGFAYQLGTKTTIRGGFGMYSYPWNVDTYASAGLGNAFTSSGNQSDSTNNVQPVVILSSDGNTNYQGAKGSAVNALYRRAPTTPDAYNGQAVGFNQYTSPVPLLKSWNLTVQRQLSGDLIADVGYIGSHGAHLPFVTDLNQVPENRLSPNDSAFRPYPVFQSLNGYKTDGISNYHAFQAQITRRFARGLMFNANYTWSHMLSNQDSSGWGSLQGATPYQRAYDPMANYGPSNFDVRHMFKGHFAYDIPFGLGRTFANRNKPLDAAIGGWTVFADFITQTGSPFTPSMATNNSYSLSTNNLWYPNVVGDPTAVAGGQNINSWFNVNAFAAPTPGTFGNMGRNIVYGPKLSAVNASLIKTFSITERVKLNFSANATNLLNHPSFALPDKLIGPGHTGQITGVSVGARQMELIAKIRF</sequence>
<evidence type="ECO:0000256" key="3">
    <source>
        <dbReference type="ARBA" id="ARBA00022452"/>
    </source>
</evidence>
<keyword evidence="6" id="KW-0998">Cell outer membrane</keyword>
<dbReference type="InterPro" id="IPR039426">
    <property type="entry name" value="TonB-dep_rcpt-like"/>
</dbReference>
<evidence type="ECO:0000256" key="2">
    <source>
        <dbReference type="ARBA" id="ARBA00022448"/>
    </source>
</evidence>
<reference evidence="8" key="1">
    <citation type="submission" date="2006-10" db="EMBL/GenBank/DDBJ databases">
        <title>Complete sequence of Solibacter usitatus Ellin6076.</title>
        <authorList>
            <consortium name="US DOE Joint Genome Institute"/>
            <person name="Copeland A."/>
            <person name="Lucas S."/>
            <person name="Lapidus A."/>
            <person name="Barry K."/>
            <person name="Detter J.C."/>
            <person name="Glavina del Rio T."/>
            <person name="Hammon N."/>
            <person name="Israni S."/>
            <person name="Dalin E."/>
            <person name="Tice H."/>
            <person name="Pitluck S."/>
            <person name="Thompson L.S."/>
            <person name="Brettin T."/>
            <person name="Bruce D."/>
            <person name="Han C."/>
            <person name="Tapia R."/>
            <person name="Gilna P."/>
            <person name="Schmutz J."/>
            <person name="Larimer F."/>
            <person name="Land M."/>
            <person name="Hauser L."/>
            <person name="Kyrpides N."/>
            <person name="Mikhailova N."/>
            <person name="Janssen P.H."/>
            <person name="Kuske C.R."/>
            <person name="Richardson P."/>
        </authorList>
    </citation>
    <scope>NUCLEOTIDE SEQUENCE</scope>
    <source>
        <strain evidence="8">Ellin6076</strain>
    </source>
</reference>
<dbReference type="HOGENOM" id="CLU_006298_0_0_0"/>
<evidence type="ECO:0000313" key="8">
    <source>
        <dbReference type="EMBL" id="ABJ83083.1"/>
    </source>
</evidence>
<dbReference type="PANTHER" id="PTHR30069">
    <property type="entry name" value="TONB-DEPENDENT OUTER MEMBRANE RECEPTOR"/>
    <property type="match status" value="1"/>
</dbReference>
<evidence type="ECO:0000256" key="5">
    <source>
        <dbReference type="ARBA" id="ARBA00023136"/>
    </source>
</evidence>
<evidence type="ECO:0000256" key="6">
    <source>
        <dbReference type="ARBA" id="ARBA00023237"/>
    </source>
</evidence>
<dbReference type="SUPFAM" id="SSF49464">
    <property type="entry name" value="Carboxypeptidase regulatory domain-like"/>
    <property type="match status" value="1"/>
</dbReference>
<dbReference type="KEGG" id="sus:Acid_2093"/>
<dbReference type="Pfam" id="PF25183">
    <property type="entry name" value="OMP_b-brl_4"/>
    <property type="match status" value="1"/>
</dbReference>
<evidence type="ECO:0000259" key="7">
    <source>
        <dbReference type="Pfam" id="PF25183"/>
    </source>
</evidence>
<keyword evidence="8" id="KW-0675">Receptor</keyword>
<dbReference type="GO" id="GO:0009279">
    <property type="term" value="C:cell outer membrane"/>
    <property type="evidence" value="ECO:0007669"/>
    <property type="project" value="UniProtKB-SubCell"/>
</dbReference>
<dbReference type="Pfam" id="PF13620">
    <property type="entry name" value="CarboxypepD_reg"/>
    <property type="match status" value="1"/>
</dbReference>
<dbReference type="GO" id="GO:0015344">
    <property type="term" value="F:siderophore uptake transmembrane transporter activity"/>
    <property type="evidence" value="ECO:0007669"/>
    <property type="project" value="TreeGrafter"/>
</dbReference>
<gene>
    <name evidence="8" type="ordered locus">Acid_2093</name>
</gene>
<feature type="domain" description="TonB-dependent transporter Oar-like beta-barrel" evidence="7">
    <location>
        <begin position="237"/>
        <end position="1095"/>
    </location>
</feature>
<proteinExistence type="predicted"/>
<name>Q026I6_SOLUE</name>
<dbReference type="InterPro" id="IPR036942">
    <property type="entry name" value="Beta-barrel_TonB_sf"/>
</dbReference>
<dbReference type="Gene3D" id="2.60.40.1120">
    <property type="entry name" value="Carboxypeptidase-like, regulatory domain"/>
    <property type="match status" value="1"/>
</dbReference>